<dbReference type="Pfam" id="PF01535">
    <property type="entry name" value="PPR"/>
    <property type="match status" value="5"/>
</dbReference>
<dbReference type="Proteomes" id="UP000029981">
    <property type="component" value="Chromosome 1"/>
</dbReference>
<evidence type="ECO:0000313" key="3">
    <source>
        <dbReference type="EMBL" id="KGN64229.1"/>
    </source>
</evidence>
<evidence type="ECO:0000256" key="2">
    <source>
        <dbReference type="PROSITE-ProRule" id="PRU00708"/>
    </source>
</evidence>
<dbReference type="FunFam" id="1.25.40.10:FF:000344">
    <property type="entry name" value="Pentatricopeptide repeat-containing protein"/>
    <property type="match status" value="1"/>
</dbReference>
<dbReference type="GO" id="GO:0003723">
    <property type="term" value="F:RNA binding"/>
    <property type="evidence" value="ECO:0000318"/>
    <property type="project" value="GO_Central"/>
</dbReference>
<proteinExistence type="predicted"/>
<keyword evidence="1" id="KW-0677">Repeat</keyword>
<reference evidence="3 4" key="4">
    <citation type="journal article" date="2011" name="BMC Genomics">
        <title>RNA-Seq improves annotation of protein-coding genes in the cucumber genome.</title>
        <authorList>
            <person name="Li Z."/>
            <person name="Zhang Z."/>
            <person name="Yan P."/>
            <person name="Huang S."/>
            <person name="Fei Z."/>
            <person name="Lin K."/>
        </authorList>
    </citation>
    <scope>NUCLEOTIDE SEQUENCE [LARGE SCALE GENOMIC DNA]</scope>
    <source>
        <strain evidence="4">cv. 9930</strain>
    </source>
</reference>
<feature type="repeat" description="PPR" evidence="2">
    <location>
        <begin position="392"/>
        <end position="422"/>
    </location>
</feature>
<dbReference type="KEGG" id="csv:101212935"/>
<sequence length="601" mass="66458">MQIHRFSSSSTLITKKPLYLWNLTIRSSVNGGFFAQSLETYSFMRHSGIHGNNFTFPLLLKACANLASIGDGTMLHAHLIHVGFESDVFVQTSLVDMYSKFSNLRASRQVFDETSTRSVISWNSMIAAYSRSFRVNEALKLFREMLGGGFEPNSSTFVSLLSGFADPTHGSLFQGRLLHGCLTKFQLHDDTPVENSLVQMYVNFGQIDSACSVFYAISEKTVISWTIMLGGYLKAGAVAKVFETFSQMRQNNVVLDKFVFVDIISSCIQLGNLFLGSSLHSLLLKTGLKYEDPIGCLLISMYSKCGDLLSARAVFDLLSEKSIYSWTSMISGYANAGYPREALSLFSMATQNNVRPNGAMLATAISACADLGSLSMRREIEAFIQQDGLASDSQVSTSLIHLYCKFGSIEKAEKVFNSMIHRDLAAWSSMMNGYAVHGMGEKTMNLFHEMQRSGIKPDGSVYASILLACSHSGLVEDGLEHFKNMQLDYGIVPTMVHYTCLVDILSRAGHLELALNTIQEMPTQFQSQAWAPFLSACRTYCDVELGEVANRCLLSSNPRNPVNHVLMANLYTSMGKWKEAAKVRSLIDDKGLVKEPGCSQL</sequence>
<dbReference type="Gramene" id="KGN64229">
    <property type="protein sequence ID" value="KGN64229"/>
    <property type="gene ID" value="Csa_1G043310"/>
</dbReference>
<dbReference type="FunFam" id="1.25.40.10:FF:000682">
    <property type="entry name" value="Pentatricopeptide repeat-containing protein At3g16610"/>
    <property type="match status" value="1"/>
</dbReference>
<feature type="repeat" description="PPR" evidence="2">
    <location>
        <begin position="423"/>
        <end position="457"/>
    </location>
</feature>
<dbReference type="eggNOG" id="KOG4197">
    <property type="taxonomic scope" value="Eukaryota"/>
</dbReference>
<feature type="repeat" description="PPR" evidence="2">
    <location>
        <begin position="118"/>
        <end position="152"/>
    </location>
</feature>
<dbReference type="GO" id="GO:0009451">
    <property type="term" value="P:RNA modification"/>
    <property type="evidence" value="ECO:0000318"/>
    <property type="project" value="GO_Central"/>
</dbReference>
<evidence type="ECO:0008006" key="5">
    <source>
        <dbReference type="Google" id="ProtNLM"/>
    </source>
</evidence>
<reference evidence="3 4" key="1">
    <citation type="journal article" date="2009" name="Nat. Genet.">
        <title>The genome of the cucumber, Cucumis sativus L.</title>
        <authorList>
            <person name="Huang S."/>
            <person name="Li R."/>
            <person name="Zhang Z."/>
            <person name="Li L."/>
            <person name="Gu X."/>
            <person name="Fan W."/>
            <person name="Lucas W.J."/>
            <person name="Wang X."/>
            <person name="Xie B."/>
            <person name="Ni P."/>
            <person name="Ren Y."/>
            <person name="Zhu H."/>
            <person name="Li J."/>
            <person name="Lin K."/>
            <person name="Jin W."/>
            <person name="Fei Z."/>
            <person name="Li G."/>
            <person name="Staub J."/>
            <person name="Kilian A."/>
            <person name="van der Vossen E.A."/>
            <person name="Wu Y."/>
            <person name="Guo J."/>
            <person name="He J."/>
            <person name="Jia Z."/>
            <person name="Ren Y."/>
            <person name="Tian G."/>
            <person name="Lu Y."/>
            <person name="Ruan J."/>
            <person name="Qian W."/>
            <person name="Wang M."/>
            <person name="Huang Q."/>
            <person name="Li B."/>
            <person name="Xuan Z."/>
            <person name="Cao J."/>
            <person name="Asan"/>
            <person name="Wu Z."/>
            <person name="Zhang J."/>
            <person name="Cai Q."/>
            <person name="Bai Y."/>
            <person name="Zhao B."/>
            <person name="Han Y."/>
            <person name="Li Y."/>
            <person name="Li X."/>
            <person name="Wang S."/>
            <person name="Shi Q."/>
            <person name="Liu S."/>
            <person name="Cho W.K."/>
            <person name="Kim J.Y."/>
            <person name="Xu Y."/>
            <person name="Heller-Uszynska K."/>
            <person name="Miao H."/>
            <person name="Cheng Z."/>
            <person name="Zhang S."/>
            <person name="Wu J."/>
            <person name="Yang Y."/>
            <person name="Kang H."/>
            <person name="Li M."/>
            <person name="Liang H."/>
            <person name="Ren X."/>
            <person name="Shi Z."/>
            <person name="Wen M."/>
            <person name="Jian M."/>
            <person name="Yang H."/>
            <person name="Zhang G."/>
            <person name="Yang Z."/>
            <person name="Chen R."/>
            <person name="Liu S."/>
            <person name="Li J."/>
            <person name="Ma L."/>
            <person name="Liu H."/>
            <person name="Zhou Y."/>
            <person name="Zhao J."/>
            <person name="Fang X."/>
            <person name="Li G."/>
            <person name="Fang L."/>
            <person name="Li Y."/>
            <person name="Liu D."/>
            <person name="Zheng H."/>
            <person name="Zhang Y."/>
            <person name="Qin N."/>
            <person name="Li Z."/>
            <person name="Yang G."/>
            <person name="Yang S."/>
            <person name="Bolund L."/>
            <person name="Kristiansen K."/>
            <person name="Zheng H."/>
            <person name="Li S."/>
            <person name="Zhang X."/>
            <person name="Yang H."/>
            <person name="Wang J."/>
            <person name="Sun R."/>
            <person name="Zhang B."/>
            <person name="Jiang S."/>
            <person name="Wang J."/>
            <person name="Du Y."/>
            <person name="Li S."/>
        </authorList>
    </citation>
    <scope>NUCLEOTIDE SEQUENCE [LARGE SCALE GENOMIC DNA]</scope>
    <source>
        <strain evidence="4">cv. 9930</strain>
    </source>
</reference>
<dbReference type="InterPro" id="IPR002885">
    <property type="entry name" value="PPR_rpt"/>
</dbReference>
<evidence type="ECO:0000313" key="4">
    <source>
        <dbReference type="Proteomes" id="UP000029981"/>
    </source>
</evidence>
<dbReference type="OMA" id="MVCANIE"/>
<dbReference type="AlphaFoldDB" id="A0A0A0LT91"/>
<dbReference type="Gene3D" id="1.25.40.10">
    <property type="entry name" value="Tetratricopeptide repeat domain"/>
    <property type="match status" value="5"/>
</dbReference>
<gene>
    <name evidence="3" type="ORF">Csa_1G043310</name>
</gene>
<dbReference type="FunFam" id="1.25.40.10:FF:000090">
    <property type="entry name" value="Pentatricopeptide repeat-containing protein, chloroplastic"/>
    <property type="match status" value="1"/>
</dbReference>
<protein>
    <recommendedName>
        <fullName evidence="5">Pentatricopeptide repeat-containing protein</fullName>
    </recommendedName>
</protein>
<dbReference type="InterPro" id="IPR011990">
    <property type="entry name" value="TPR-like_helical_dom_sf"/>
</dbReference>
<organism evidence="3 4">
    <name type="scientific">Cucumis sativus</name>
    <name type="common">Cucumber</name>
    <dbReference type="NCBI Taxonomy" id="3659"/>
    <lineage>
        <taxon>Eukaryota</taxon>
        <taxon>Viridiplantae</taxon>
        <taxon>Streptophyta</taxon>
        <taxon>Embryophyta</taxon>
        <taxon>Tracheophyta</taxon>
        <taxon>Spermatophyta</taxon>
        <taxon>Magnoliopsida</taxon>
        <taxon>eudicotyledons</taxon>
        <taxon>Gunneridae</taxon>
        <taxon>Pentapetalae</taxon>
        <taxon>rosids</taxon>
        <taxon>fabids</taxon>
        <taxon>Cucurbitales</taxon>
        <taxon>Cucurbitaceae</taxon>
        <taxon>Benincaseae</taxon>
        <taxon>Cucumis</taxon>
    </lineage>
</organism>
<feature type="repeat" description="PPR" evidence="2">
    <location>
        <begin position="322"/>
        <end position="356"/>
    </location>
</feature>
<dbReference type="EMBL" id="CM002922">
    <property type="protein sequence ID" value="KGN64229.1"/>
    <property type="molecule type" value="Genomic_DNA"/>
</dbReference>
<feature type="repeat" description="PPR" evidence="2">
    <location>
        <begin position="221"/>
        <end position="255"/>
    </location>
</feature>
<name>A0A0A0LT91_CUCSA</name>
<accession>A0A0A0LT91</accession>
<dbReference type="PANTHER" id="PTHR24015:SF1934">
    <property type="entry name" value="PENTATRICOPEPTIDE REPEAT-CONTAINING PROTEIN"/>
    <property type="match status" value="1"/>
</dbReference>
<dbReference type="PROSITE" id="PS51375">
    <property type="entry name" value="PPR"/>
    <property type="match status" value="5"/>
</dbReference>
<evidence type="ECO:0000256" key="1">
    <source>
        <dbReference type="ARBA" id="ARBA00022737"/>
    </source>
</evidence>
<dbReference type="InterPro" id="IPR046848">
    <property type="entry name" value="E_motif"/>
</dbReference>
<dbReference type="Pfam" id="PF20431">
    <property type="entry name" value="E_motif"/>
    <property type="match status" value="1"/>
</dbReference>
<reference evidence="3 4" key="2">
    <citation type="journal article" date="2009" name="PLoS ONE">
        <title>An integrated genetic and cytogenetic map of the cucumber genome.</title>
        <authorList>
            <person name="Ren Y."/>
            <person name="Zhang Z."/>
            <person name="Liu J."/>
            <person name="Staub J.E."/>
            <person name="Han Y."/>
            <person name="Cheng Z."/>
            <person name="Li X."/>
            <person name="Lu J."/>
            <person name="Miao H."/>
            <person name="Kang H."/>
            <person name="Xie B."/>
            <person name="Gu X."/>
            <person name="Wang X."/>
            <person name="Du Y."/>
            <person name="Jin W."/>
            <person name="Huang S."/>
        </authorList>
    </citation>
    <scope>NUCLEOTIDE SEQUENCE [LARGE SCALE GENOMIC DNA]</scope>
    <source>
        <strain evidence="4">cv. 9930</strain>
    </source>
</reference>
<reference evidence="3 4" key="3">
    <citation type="journal article" date="2010" name="BMC Genomics">
        <title>Transcriptome sequencing and comparative analysis of cucumber flowers with different sex types.</title>
        <authorList>
            <person name="Guo S."/>
            <person name="Zheng Y."/>
            <person name="Joung J.G."/>
            <person name="Liu S."/>
            <person name="Zhang Z."/>
            <person name="Crasta O.R."/>
            <person name="Sobral B.W."/>
            <person name="Xu Y."/>
            <person name="Huang S."/>
            <person name="Fei Z."/>
        </authorList>
    </citation>
    <scope>NUCLEOTIDE SEQUENCE [LARGE SCALE GENOMIC DNA]</scope>
    <source>
        <strain evidence="4">cv. 9930</strain>
    </source>
</reference>
<keyword evidence="4" id="KW-1185">Reference proteome</keyword>
<dbReference type="Pfam" id="PF13041">
    <property type="entry name" value="PPR_2"/>
    <property type="match status" value="2"/>
</dbReference>
<dbReference type="PANTHER" id="PTHR24015">
    <property type="entry name" value="OS07G0578800 PROTEIN-RELATED"/>
    <property type="match status" value="1"/>
</dbReference>
<dbReference type="OrthoDB" id="185373at2759"/>
<dbReference type="InterPro" id="IPR046960">
    <property type="entry name" value="PPR_At4g14850-like_plant"/>
</dbReference>
<dbReference type="NCBIfam" id="TIGR00756">
    <property type="entry name" value="PPR"/>
    <property type="match status" value="5"/>
</dbReference>